<gene>
    <name evidence="2" type="ORF">QC761_600145</name>
</gene>
<protein>
    <recommendedName>
        <fullName evidence="4">Fungal N-terminal domain-containing protein</fullName>
    </recommendedName>
</protein>
<organism evidence="2 3">
    <name type="scientific">Podospora bellae-mahoneyi</name>
    <dbReference type="NCBI Taxonomy" id="2093777"/>
    <lineage>
        <taxon>Eukaryota</taxon>
        <taxon>Fungi</taxon>
        <taxon>Dikarya</taxon>
        <taxon>Ascomycota</taxon>
        <taxon>Pezizomycotina</taxon>
        <taxon>Sordariomycetes</taxon>
        <taxon>Sordariomycetidae</taxon>
        <taxon>Sordariales</taxon>
        <taxon>Podosporaceae</taxon>
        <taxon>Podospora</taxon>
    </lineage>
</organism>
<dbReference type="Proteomes" id="UP001322138">
    <property type="component" value="Unassembled WGS sequence"/>
</dbReference>
<evidence type="ECO:0000313" key="3">
    <source>
        <dbReference type="Proteomes" id="UP001322138"/>
    </source>
</evidence>
<proteinExistence type="predicted"/>
<sequence>MDPFSIGIGCITLLEVAQKTIKQLYQLSKRYNDARSDLFKTVTQLQSLAYVLELIRYDEGTQHTDSPNRKNDLIMDQVNLCMDIIEELQAVITSINDSRVKWAISGKAAVENIHKQLQTVTEQLELTLGVHTLAVAKDIKKDATELLLGQEQIGAQVQRLSEHMGLRDNTGPSHRSSPTTIPSWSRTSQGVCVEASGQCNSSVGAMAGIHESVNDGNYANDTSSPTNSSQWSGSTAYSPPASISSPISVIDVTATLVTLNVNPIYHHTAETGSWSQYQDPGTVAPDTPDITFWPSEMQYSPTTMAHKTAKLSKEITIEHVETPTAPSKEEVIRNQFKEAAWSLAPKKKQKSVRETFKEMVRLKAAASVAA</sequence>
<feature type="region of interest" description="Disordered" evidence="1">
    <location>
        <begin position="165"/>
        <end position="187"/>
    </location>
</feature>
<evidence type="ECO:0000256" key="1">
    <source>
        <dbReference type="SAM" id="MobiDB-lite"/>
    </source>
</evidence>
<reference evidence="2 3" key="1">
    <citation type="journal article" date="2023" name="bioRxiv">
        <title>High-quality genome assemblies of four members of thePodospora anserinaspecies complex.</title>
        <authorList>
            <person name="Ament-Velasquez S.L."/>
            <person name="Vogan A.A."/>
            <person name="Wallerman O."/>
            <person name="Hartmann F."/>
            <person name="Gautier V."/>
            <person name="Silar P."/>
            <person name="Giraud T."/>
            <person name="Johannesson H."/>
        </authorList>
    </citation>
    <scope>NUCLEOTIDE SEQUENCE [LARGE SCALE GENOMIC DNA]</scope>
    <source>
        <strain evidence="2 3">CBS 112042</strain>
    </source>
</reference>
<feature type="region of interest" description="Disordered" evidence="1">
    <location>
        <begin position="214"/>
        <end position="242"/>
    </location>
</feature>
<name>A0ABR0FAF4_9PEZI</name>
<evidence type="ECO:0000313" key="2">
    <source>
        <dbReference type="EMBL" id="KAK4640729.1"/>
    </source>
</evidence>
<comment type="caution">
    <text evidence="2">The sequence shown here is derived from an EMBL/GenBank/DDBJ whole genome shotgun (WGS) entry which is preliminary data.</text>
</comment>
<dbReference type="EMBL" id="JAFFGZ010000008">
    <property type="protein sequence ID" value="KAK4640729.1"/>
    <property type="molecule type" value="Genomic_DNA"/>
</dbReference>
<feature type="compositionally biased region" description="Polar residues" evidence="1">
    <location>
        <begin position="214"/>
        <end position="237"/>
    </location>
</feature>
<keyword evidence="3" id="KW-1185">Reference proteome</keyword>
<dbReference type="RefSeq" id="XP_062729705.1">
    <property type="nucleotide sequence ID" value="XM_062880475.1"/>
</dbReference>
<feature type="compositionally biased region" description="Polar residues" evidence="1">
    <location>
        <begin position="170"/>
        <end position="187"/>
    </location>
</feature>
<evidence type="ECO:0008006" key="4">
    <source>
        <dbReference type="Google" id="ProtNLM"/>
    </source>
</evidence>
<dbReference type="GeneID" id="87899957"/>
<accession>A0ABR0FAF4</accession>